<accession>A0ABW5VMJ6</accession>
<dbReference type="PIRSF" id="PIRSF021308">
    <property type="entry name" value="UCP021308"/>
    <property type="match status" value="1"/>
</dbReference>
<gene>
    <name evidence="2" type="ORF">ACFS1K_16895</name>
</gene>
<dbReference type="InterPro" id="IPR014922">
    <property type="entry name" value="YdhG-like"/>
</dbReference>
<proteinExistence type="predicted"/>
<evidence type="ECO:0000259" key="1">
    <source>
        <dbReference type="Pfam" id="PF08818"/>
    </source>
</evidence>
<evidence type="ECO:0000313" key="3">
    <source>
        <dbReference type="Proteomes" id="UP001597532"/>
    </source>
</evidence>
<evidence type="ECO:0000313" key="2">
    <source>
        <dbReference type="EMBL" id="MFD2791453.1"/>
    </source>
</evidence>
<dbReference type="RefSeq" id="WP_251808342.1">
    <property type="nucleotide sequence ID" value="NZ_CP166679.1"/>
</dbReference>
<dbReference type="Gene3D" id="3.90.1150.200">
    <property type="match status" value="1"/>
</dbReference>
<reference evidence="3" key="1">
    <citation type="journal article" date="2019" name="Int. J. Syst. Evol. Microbiol.">
        <title>The Global Catalogue of Microorganisms (GCM) 10K type strain sequencing project: providing services to taxonomists for standard genome sequencing and annotation.</title>
        <authorList>
            <consortium name="The Broad Institute Genomics Platform"/>
            <consortium name="The Broad Institute Genome Sequencing Center for Infectious Disease"/>
            <person name="Wu L."/>
            <person name="Ma J."/>
        </authorList>
    </citation>
    <scope>NUCLEOTIDE SEQUENCE [LARGE SCALE GENOMIC DNA]</scope>
    <source>
        <strain evidence="3">KCTC 52924</strain>
    </source>
</reference>
<dbReference type="Pfam" id="PF08818">
    <property type="entry name" value="DUF1801"/>
    <property type="match status" value="1"/>
</dbReference>
<sequence>MEKSEKIEAYYSKEQTFKPGIAILRKLALKTALVEDFKWGCPVYTIEHKNVLGILAFKSYFGLWFYNGVFLSDPKKVLENAQEGKTKAMRHWKFTSDKDMDEVAIFSYFEEAIANQKKGKVLIPEKNKDVKIPSQLGDALNNDPLLKANFNKLTPYKQKEYSEYIREAKQEKTKQSRLQKCIPLILKEIGLHDGYRKK</sequence>
<protein>
    <submittedName>
        <fullName evidence="2">YdeI family protein</fullName>
    </submittedName>
</protein>
<dbReference type="SUPFAM" id="SSF159888">
    <property type="entry name" value="YdhG-like"/>
    <property type="match status" value="1"/>
</dbReference>
<dbReference type="EMBL" id="JBHUOK010000033">
    <property type="protein sequence ID" value="MFD2791453.1"/>
    <property type="molecule type" value="Genomic_DNA"/>
</dbReference>
<feature type="domain" description="YdhG-like" evidence="1">
    <location>
        <begin position="24"/>
        <end position="113"/>
    </location>
</feature>
<name>A0ABW5VMJ6_9FLAO</name>
<dbReference type="Pfam" id="PF13376">
    <property type="entry name" value="OmdA"/>
    <property type="match status" value="1"/>
</dbReference>
<organism evidence="2 3">
    <name type="scientific">Arenibacter antarcticus</name>
    <dbReference type="NCBI Taxonomy" id="2040469"/>
    <lineage>
        <taxon>Bacteria</taxon>
        <taxon>Pseudomonadati</taxon>
        <taxon>Bacteroidota</taxon>
        <taxon>Flavobacteriia</taxon>
        <taxon>Flavobacteriales</taxon>
        <taxon>Flavobacteriaceae</taxon>
        <taxon>Arenibacter</taxon>
    </lineage>
</organism>
<keyword evidence="3" id="KW-1185">Reference proteome</keyword>
<dbReference type="InterPro" id="IPR016786">
    <property type="entry name" value="YdeI_bac"/>
</dbReference>
<comment type="caution">
    <text evidence="2">The sequence shown here is derived from an EMBL/GenBank/DDBJ whole genome shotgun (WGS) entry which is preliminary data.</text>
</comment>
<dbReference type="Proteomes" id="UP001597532">
    <property type="component" value="Unassembled WGS sequence"/>
</dbReference>